<keyword evidence="2" id="KW-1185">Reference proteome</keyword>
<organism evidence="1 2">
    <name type="scientific">Colletotrichum truncatum</name>
    <name type="common">Anthracnose fungus</name>
    <name type="synonym">Colletotrichum capsici</name>
    <dbReference type="NCBI Taxonomy" id="5467"/>
    <lineage>
        <taxon>Eukaryota</taxon>
        <taxon>Fungi</taxon>
        <taxon>Dikarya</taxon>
        <taxon>Ascomycota</taxon>
        <taxon>Pezizomycotina</taxon>
        <taxon>Sordariomycetes</taxon>
        <taxon>Hypocreomycetidae</taxon>
        <taxon>Glomerellales</taxon>
        <taxon>Glomerellaceae</taxon>
        <taxon>Colletotrichum</taxon>
        <taxon>Colletotrichum truncatum species complex</taxon>
    </lineage>
</organism>
<reference evidence="1 2" key="1">
    <citation type="journal article" date="2020" name="Phytopathology">
        <title>Genome Sequence Resources of Colletotrichum truncatum, C. plurivorum, C. musicola, and C. sojae: Four Species Pathogenic to Soybean (Glycine max).</title>
        <authorList>
            <person name="Rogerio F."/>
            <person name="Boufleur T.R."/>
            <person name="Ciampi-Guillardi M."/>
            <person name="Sukno S.A."/>
            <person name="Thon M.R."/>
            <person name="Massola Junior N.S."/>
            <person name="Baroncelli R."/>
        </authorList>
    </citation>
    <scope>NUCLEOTIDE SEQUENCE [LARGE SCALE GENOMIC DNA]</scope>
    <source>
        <strain evidence="1 2">CMES1059</strain>
    </source>
</reference>
<name>A0ACC3YFH0_COLTU</name>
<gene>
    <name evidence="1" type="ORF">CTRU02_214696</name>
</gene>
<evidence type="ECO:0000313" key="2">
    <source>
        <dbReference type="Proteomes" id="UP000805649"/>
    </source>
</evidence>
<protein>
    <submittedName>
        <fullName evidence="1">Uncharacterized protein</fullName>
    </submittedName>
</protein>
<proteinExistence type="predicted"/>
<comment type="caution">
    <text evidence="1">The sequence shown here is derived from an EMBL/GenBank/DDBJ whole genome shotgun (WGS) entry which is preliminary data.</text>
</comment>
<accession>A0ACC3YFH0</accession>
<dbReference type="Proteomes" id="UP000805649">
    <property type="component" value="Unassembled WGS sequence"/>
</dbReference>
<sequence length="47" mass="4786">MKSALTILSVLATICLAAPPITPEPALAGSPSELAVCIHPTFDKPQA</sequence>
<evidence type="ECO:0000313" key="1">
    <source>
        <dbReference type="EMBL" id="KAL0930621.1"/>
    </source>
</evidence>
<dbReference type="EMBL" id="VUJX02000011">
    <property type="protein sequence ID" value="KAL0930621.1"/>
    <property type="molecule type" value="Genomic_DNA"/>
</dbReference>